<dbReference type="Gene3D" id="3.30.70.20">
    <property type="match status" value="2"/>
</dbReference>
<dbReference type="AlphaFoldDB" id="A0A0W0GIY9"/>
<feature type="domain" description="4Fe-4S ferredoxin-type" evidence="5">
    <location>
        <begin position="112"/>
        <end position="140"/>
    </location>
</feature>
<keyword evidence="4" id="KW-0411">Iron-sulfur</keyword>
<gene>
    <name evidence="6" type="ORF">DEALK_13450</name>
</gene>
<evidence type="ECO:0000313" key="6">
    <source>
        <dbReference type="EMBL" id="KTB48499.1"/>
    </source>
</evidence>
<keyword evidence="1" id="KW-0004">4Fe-4S</keyword>
<evidence type="ECO:0000256" key="1">
    <source>
        <dbReference type="ARBA" id="ARBA00022485"/>
    </source>
</evidence>
<keyword evidence="7" id="KW-1185">Reference proteome</keyword>
<dbReference type="InterPro" id="IPR018449">
    <property type="entry name" value="NIL_domain"/>
</dbReference>
<accession>A0A0W0GIY9</accession>
<dbReference type="PROSITE" id="PS00198">
    <property type="entry name" value="4FE4S_FER_1"/>
    <property type="match status" value="2"/>
</dbReference>
<dbReference type="Pfam" id="PF09383">
    <property type="entry name" value="NIL"/>
    <property type="match status" value="1"/>
</dbReference>
<dbReference type="SUPFAM" id="SSF55021">
    <property type="entry name" value="ACT-like"/>
    <property type="match status" value="1"/>
</dbReference>
<sequence length="140" mass="15890">MVKNKMTATKKISLRFPRHLVSRPVVYHLIKDFNLELNILKANITSEEGHMVLELKGERADFDKGIEYLTKSGLIIDTLCREVTRNEERCTDCGACVTVCPSSSFTVDPATREVRFEEDKCVVCGMCILSCPSRSMELHF</sequence>
<reference evidence="6 7" key="1">
    <citation type="submission" date="2015-06" db="EMBL/GenBank/DDBJ databases">
        <title>Genome sequence of the organohalide-respiring Dehalogenimonas alkenigignens type strain (IP3-3T).</title>
        <authorList>
            <person name="Key T.A."/>
            <person name="Richmond D.P."/>
            <person name="Bowman K.S."/>
            <person name="Cho Y.-J."/>
            <person name="Chun J."/>
            <person name="da Costa M.S."/>
            <person name="Rainey F.A."/>
            <person name="Moe W.M."/>
        </authorList>
    </citation>
    <scope>NUCLEOTIDE SEQUENCE [LARGE SCALE GENOMIC DNA]</scope>
    <source>
        <strain evidence="6 7">IP3-3</strain>
    </source>
</reference>
<dbReference type="Proteomes" id="UP000053947">
    <property type="component" value="Unassembled WGS sequence"/>
</dbReference>
<evidence type="ECO:0000256" key="3">
    <source>
        <dbReference type="ARBA" id="ARBA00023004"/>
    </source>
</evidence>
<dbReference type="PANTHER" id="PTHR43687:SF1">
    <property type="entry name" value="FERREDOXIN III"/>
    <property type="match status" value="1"/>
</dbReference>
<dbReference type="InterPro" id="IPR050572">
    <property type="entry name" value="Fe-S_Ferredoxin"/>
</dbReference>
<evidence type="ECO:0000259" key="5">
    <source>
        <dbReference type="PROSITE" id="PS51379"/>
    </source>
</evidence>
<proteinExistence type="predicted"/>
<dbReference type="GO" id="GO:0051539">
    <property type="term" value="F:4 iron, 4 sulfur cluster binding"/>
    <property type="evidence" value="ECO:0007669"/>
    <property type="project" value="UniProtKB-KW"/>
</dbReference>
<protein>
    <submittedName>
        <fullName evidence="6">NIL domain/4Fe-4S dicluster domain</fullName>
    </submittedName>
</protein>
<feature type="domain" description="4Fe-4S ferredoxin-type" evidence="5">
    <location>
        <begin position="81"/>
        <end position="110"/>
    </location>
</feature>
<dbReference type="InterPro" id="IPR017896">
    <property type="entry name" value="4Fe4S_Fe-S-bd"/>
</dbReference>
<dbReference type="RefSeq" id="WP_240608168.1">
    <property type="nucleotide sequence ID" value="NZ_KQ758903.1"/>
</dbReference>
<dbReference type="Pfam" id="PF12838">
    <property type="entry name" value="Fer4_7"/>
    <property type="match status" value="1"/>
</dbReference>
<comment type="caution">
    <text evidence="6">The sequence shown here is derived from an EMBL/GenBank/DDBJ whole genome shotgun (WGS) entry which is preliminary data.</text>
</comment>
<dbReference type="PROSITE" id="PS51379">
    <property type="entry name" value="4FE4S_FER_2"/>
    <property type="match status" value="2"/>
</dbReference>
<dbReference type="SMART" id="SM00930">
    <property type="entry name" value="NIL"/>
    <property type="match status" value="1"/>
</dbReference>
<dbReference type="PANTHER" id="PTHR43687">
    <property type="entry name" value="ADENYLYLSULFATE REDUCTASE, BETA SUBUNIT"/>
    <property type="match status" value="1"/>
</dbReference>
<keyword evidence="2" id="KW-0479">Metal-binding</keyword>
<dbReference type="STRING" id="1217799.DEALK_13450"/>
<organism evidence="6 7">
    <name type="scientific">Dehalogenimonas alkenigignens</name>
    <dbReference type="NCBI Taxonomy" id="1217799"/>
    <lineage>
        <taxon>Bacteria</taxon>
        <taxon>Bacillati</taxon>
        <taxon>Chloroflexota</taxon>
        <taxon>Dehalococcoidia</taxon>
        <taxon>Dehalococcoidales</taxon>
        <taxon>Dehalococcoidaceae</taxon>
        <taxon>Dehalogenimonas</taxon>
    </lineage>
</organism>
<dbReference type="SUPFAM" id="SSF54862">
    <property type="entry name" value="4Fe-4S ferredoxins"/>
    <property type="match status" value="1"/>
</dbReference>
<dbReference type="InterPro" id="IPR045865">
    <property type="entry name" value="ACT-like_dom_sf"/>
</dbReference>
<name>A0A0W0GIY9_9CHLR</name>
<dbReference type="Gene3D" id="3.30.70.260">
    <property type="match status" value="1"/>
</dbReference>
<dbReference type="EMBL" id="LFDV01000002">
    <property type="protein sequence ID" value="KTB48499.1"/>
    <property type="molecule type" value="Genomic_DNA"/>
</dbReference>
<evidence type="ECO:0000256" key="4">
    <source>
        <dbReference type="ARBA" id="ARBA00023014"/>
    </source>
</evidence>
<dbReference type="InterPro" id="IPR017900">
    <property type="entry name" value="4Fe4S_Fe_S_CS"/>
</dbReference>
<evidence type="ECO:0000256" key="2">
    <source>
        <dbReference type="ARBA" id="ARBA00022723"/>
    </source>
</evidence>
<keyword evidence="3" id="KW-0408">Iron</keyword>
<evidence type="ECO:0000313" key="7">
    <source>
        <dbReference type="Proteomes" id="UP000053947"/>
    </source>
</evidence>
<dbReference type="GO" id="GO:0046872">
    <property type="term" value="F:metal ion binding"/>
    <property type="evidence" value="ECO:0007669"/>
    <property type="project" value="UniProtKB-KW"/>
</dbReference>